<evidence type="ECO:0000256" key="1">
    <source>
        <dbReference type="ARBA" id="ARBA00004370"/>
    </source>
</evidence>
<evidence type="ECO:0000259" key="7">
    <source>
        <dbReference type="Pfam" id="PF08263"/>
    </source>
</evidence>
<feature type="chain" id="PRO_5015607126" evidence="6">
    <location>
        <begin position="33"/>
        <end position="195"/>
    </location>
</feature>
<dbReference type="Pfam" id="PF08263">
    <property type="entry name" value="LRRNT_2"/>
    <property type="match status" value="1"/>
</dbReference>
<dbReference type="STRING" id="35608.A0A2U1QPE8"/>
<dbReference type="PANTHER" id="PTHR47988">
    <property type="entry name" value="SOMATIC EMBRYOGENESIS RECEPTOR KINASE 1"/>
    <property type="match status" value="1"/>
</dbReference>
<dbReference type="FunFam" id="3.80.10.10:FF:000400">
    <property type="entry name" value="Nuclear pore complex protein NUP107"/>
    <property type="match status" value="1"/>
</dbReference>
<dbReference type="AlphaFoldDB" id="A0A2U1QPE8"/>
<evidence type="ECO:0000256" key="2">
    <source>
        <dbReference type="ARBA" id="ARBA00022614"/>
    </source>
</evidence>
<feature type="domain" description="Leucine-rich repeat-containing N-terminal plant-type" evidence="7">
    <location>
        <begin position="35"/>
        <end position="81"/>
    </location>
</feature>
<protein>
    <submittedName>
        <fullName evidence="8">Leucine-rich repeat receptor-like protein kinase family protein</fullName>
    </submittedName>
</protein>
<comment type="subcellular location">
    <subcellularLocation>
        <location evidence="1">Membrane</location>
    </subcellularLocation>
</comment>
<evidence type="ECO:0000313" key="9">
    <source>
        <dbReference type="Proteomes" id="UP000245207"/>
    </source>
</evidence>
<dbReference type="EMBL" id="PKPP01000003">
    <property type="protein sequence ID" value="PWA99883.1"/>
    <property type="molecule type" value="Genomic_DNA"/>
</dbReference>
<dbReference type="GO" id="GO:0016301">
    <property type="term" value="F:kinase activity"/>
    <property type="evidence" value="ECO:0007669"/>
    <property type="project" value="UniProtKB-KW"/>
</dbReference>
<comment type="caution">
    <text evidence="8">The sequence shown here is derived from an EMBL/GenBank/DDBJ whole genome shotgun (WGS) entry which is preliminary data.</text>
</comment>
<keyword evidence="5" id="KW-0472">Membrane</keyword>
<dbReference type="InterPro" id="IPR001611">
    <property type="entry name" value="Leu-rich_rpt"/>
</dbReference>
<evidence type="ECO:0000256" key="3">
    <source>
        <dbReference type="ARBA" id="ARBA00022729"/>
    </source>
</evidence>
<proteinExistence type="predicted"/>
<organism evidence="8 9">
    <name type="scientific">Artemisia annua</name>
    <name type="common">Sweet wormwood</name>
    <dbReference type="NCBI Taxonomy" id="35608"/>
    <lineage>
        <taxon>Eukaryota</taxon>
        <taxon>Viridiplantae</taxon>
        <taxon>Streptophyta</taxon>
        <taxon>Embryophyta</taxon>
        <taxon>Tracheophyta</taxon>
        <taxon>Spermatophyta</taxon>
        <taxon>Magnoliopsida</taxon>
        <taxon>eudicotyledons</taxon>
        <taxon>Gunneridae</taxon>
        <taxon>Pentapetalae</taxon>
        <taxon>asterids</taxon>
        <taxon>campanulids</taxon>
        <taxon>Asterales</taxon>
        <taxon>Asteraceae</taxon>
        <taxon>Asteroideae</taxon>
        <taxon>Anthemideae</taxon>
        <taxon>Artemisiinae</taxon>
        <taxon>Artemisia</taxon>
    </lineage>
</organism>
<name>A0A2U1QPE8_ARTAN</name>
<keyword evidence="8" id="KW-0675">Receptor</keyword>
<keyword evidence="4" id="KW-0677">Repeat</keyword>
<reference evidence="8 9" key="1">
    <citation type="journal article" date="2018" name="Mol. Plant">
        <title>The genome of Artemisia annua provides insight into the evolution of Asteraceae family and artemisinin biosynthesis.</title>
        <authorList>
            <person name="Shen Q."/>
            <person name="Zhang L."/>
            <person name="Liao Z."/>
            <person name="Wang S."/>
            <person name="Yan T."/>
            <person name="Shi P."/>
            <person name="Liu M."/>
            <person name="Fu X."/>
            <person name="Pan Q."/>
            <person name="Wang Y."/>
            <person name="Lv Z."/>
            <person name="Lu X."/>
            <person name="Zhang F."/>
            <person name="Jiang W."/>
            <person name="Ma Y."/>
            <person name="Chen M."/>
            <person name="Hao X."/>
            <person name="Li L."/>
            <person name="Tang Y."/>
            <person name="Lv G."/>
            <person name="Zhou Y."/>
            <person name="Sun X."/>
            <person name="Brodelius P.E."/>
            <person name="Rose J.K.C."/>
            <person name="Tang K."/>
        </authorList>
    </citation>
    <scope>NUCLEOTIDE SEQUENCE [LARGE SCALE GENOMIC DNA]</scope>
    <source>
        <strain evidence="9">cv. Huhao1</strain>
        <tissue evidence="8">Leaf</tissue>
    </source>
</reference>
<keyword evidence="3 6" id="KW-0732">Signal</keyword>
<feature type="signal peptide" evidence="6">
    <location>
        <begin position="1"/>
        <end position="32"/>
    </location>
</feature>
<dbReference type="GO" id="GO:0016020">
    <property type="term" value="C:membrane"/>
    <property type="evidence" value="ECO:0007669"/>
    <property type="project" value="UniProtKB-SubCell"/>
</dbReference>
<keyword evidence="2" id="KW-0433">Leucine-rich repeat</keyword>
<keyword evidence="8" id="KW-0418">Kinase</keyword>
<evidence type="ECO:0000256" key="4">
    <source>
        <dbReference type="ARBA" id="ARBA00022737"/>
    </source>
</evidence>
<dbReference type="Gene3D" id="3.80.10.10">
    <property type="entry name" value="Ribonuclease Inhibitor"/>
    <property type="match status" value="1"/>
</dbReference>
<keyword evidence="8" id="KW-0808">Transferase</keyword>
<keyword evidence="9" id="KW-1185">Reference proteome</keyword>
<gene>
    <name evidence="8" type="ORF">CTI12_AA001860</name>
</gene>
<dbReference type="Pfam" id="PF00560">
    <property type="entry name" value="LRR_1"/>
    <property type="match status" value="2"/>
</dbReference>
<accession>A0A2U1QPE8</accession>
<dbReference type="InterPro" id="IPR032675">
    <property type="entry name" value="LRR_dom_sf"/>
</dbReference>
<dbReference type="SUPFAM" id="SSF52058">
    <property type="entry name" value="L domain-like"/>
    <property type="match status" value="1"/>
</dbReference>
<dbReference type="Proteomes" id="UP000245207">
    <property type="component" value="Unassembled WGS sequence"/>
</dbReference>
<sequence length="195" mass="21471">MQKQVMASSKFLLLSLALLLIALSFVPNFTSASLEEANALQKWKESLKVPNNSQILSSWTPLPTNTSAPTSCPSWFGIACNTDGNINRLNLSSSELKGTLHQFPFSILGNLTHFELSVNSFFGPIPPEIGLLSKLVYLDLSTNQFSGVIPPTVGKLNREKVNKGSKKACTNIDSRREMAGMMTITSRFEICNWMI</sequence>
<evidence type="ECO:0000256" key="5">
    <source>
        <dbReference type="ARBA" id="ARBA00023136"/>
    </source>
</evidence>
<evidence type="ECO:0000256" key="6">
    <source>
        <dbReference type="SAM" id="SignalP"/>
    </source>
</evidence>
<dbReference type="OrthoDB" id="676979at2759"/>
<evidence type="ECO:0000313" key="8">
    <source>
        <dbReference type="EMBL" id="PWA99883.1"/>
    </source>
</evidence>
<dbReference type="InterPro" id="IPR013210">
    <property type="entry name" value="LRR_N_plant-typ"/>
</dbReference>